<organism evidence="2 3">
    <name type="scientific">Seiridium cardinale</name>
    <dbReference type="NCBI Taxonomy" id="138064"/>
    <lineage>
        <taxon>Eukaryota</taxon>
        <taxon>Fungi</taxon>
        <taxon>Dikarya</taxon>
        <taxon>Ascomycota</taxon>
        <taxon>Pezizomycotina</taxon>
        <taxon>Sordariomycetes</taxon>
        <taxon>Xylariomycetidae</taxon>
        <taxon>Amphisphaeriales</taxon>
        <taxon>Sporocadaceae</taxon>
        <taxon>Seiridium</taxon>
    </lineage>
</organism>
<proteinExistence type="predicted"/>
<sequence>MPSEQSAGVLALEKARAGPRPFFGGSSTTSR</sequence>
<comment type="caution">
    <text evidence="2">The sequence shown here is derived from an EMBL/GenBank/DDBJ whole genome shotgun (WGS) entry which is preliminary data.</text>
</comment>
<evidence type="ECO:0000256" key="1">
    <source>
        <dbReference type="SAM" id="MobiDB-lite"/>
    </source>
</evidence>
<dbReference type="Proteomes" id="UP001465668">
    <property type="component" value="Unassembled WGS sequence"/>
</dbReference>
<reference evidence="2 3" key="1">
    <citation type="submission" date="2024-02" db="EMBL/GenBank/DDBJ databases">
        <title>First draft genome assembly of two strains of Seiridium cardinale.</title>
        <authorList>
            <person name="Emiliani G."/>
            <person name="Scali E."/>
        </authorList>
    </citation>
    <scope>NUCLEOTIDE SEQUENCE [LARGE SCALE GENOMIC DNA]</scope>
    <source>
        <strain evidence="2 3">BM-138-000479</strain>
    </source>
</reference>
<protein>
    <submittedName>
        <fullName evidence="2">Uncharacterized protein</fullName>
    </submittedName>
</protein>
<feature type="region of interest" description="Disordered" evidence="1">
    <location>
        <begin position="1"/>
        <end position="31"/>
    </location>
</feature>
<evidence type="ECO:0000313" key="3">
    <source>
        <dbReference type="Proteomes" id="UP001465668"/>
    </source>
</evidence>
<gene>
    <name evidence="2" type="ORF">SCAR479_03526</name>
</gene>
<accession>A0ABR2Y084</accession>
<dbReference type="EMBL" id="JARVKM010000010">
    <property type="protein sequence ID" value="KAK9779460.1"/>
    <property type="molecule type" value="Genomic_DNA"/>
</dbReference>
<evidence type="ECO:0000313" key="2">
    <source>
        <dbReference type="EMBL" id="KAK9779460.1"/>
    </source>
</evidence>
<name>A0ABR2Y084_9PEZI</name>
<keyword evidence="3" id="KW-1185">Reference proteome</keyword>